<accession>A0A6G1JXS3</accession>
<dbReference type="EMBL" id="MU005779">
    <property type="protein sequence ID" value="KAF2705409.1"/>
    <property type="molecule type" value="Genomic_DNA"/>
</dbReference>
<keyword evidence="2" id="KW-1185">Reference proteome</keyword>
<gene>
    <name evidence="1" type="ORF">K504DRAFT_388300</name>
</gene>
<organism evidence="1 2">
    <name type="scientific">Pleomassaria siparia CBS 279.74</name>
    <dbReference type="NCBI Taxonomy" id="1314801"/>
    <lineage>
        <taxon>Eukaryota</taxon>
        <taxon>Fungi</taxon>
        <taxon>Dikarya</taxon>
        <taxon>Ascomycota</taxon>
        <taxon>Pezizomycotina</taxon>
        <taxon>Dothideomycetes</taxon>
        <taxon>Pleosporomycetidae</taxon>
        <taxon>Pleosporales</taxon>
        <taxon>Pleomassariaceae</taxon>
        <taxon>Pleomassaria</taxon>
    </lineage>
</organism>
<dbReference type="AlphaFoldDB" id="A0A6G1JXS3"/>
<sequence length="252" mass="28604">MGAVQQLLDLCRKDGVYLSDGIKRAIFWQDLNSSVMTGSSRVVDHSTFSELQWKRDPFSPNFFVLPPGFRTLSHLLGAEFIEVLEDIYALQCLRDLMLFGKEDVISMAHVDNQQASVQSRLVSLPNRSSISACCHLAAYLCSTMLRCKIWRGSTIPSHLSFQLLCELEKAKDDIIWDNQPGLLAWLLHIGGAFAPTGSIRSGYVVLLQLNRNTRLRGLYTTWPGLLDILKQFIWSEKAFAEQVQVFWQECFV</sequence>
<dbReference type="PANTHER" id="PTHR37540:SF5">
    <property type="entry name" value="TRANSCRIPTION FACTOR DOMAIN-CONTAINING PROTEIN"/>
    <property type="match status" value="1"/>
</dbReference>
<evidence type="ECO:0000313" key="1">
    <source>
        <dbReference type="EMBL" id="KAF2705409.1"/>
    </source>
</evidence>
<protein>
    <submittedName>
        <fullName evidence="1">Uncharacterized protein</fullName>
    </submittedName>
</protein>
<proteinExistence type="predicted"/>
<reference evidence="1" key="1">
    <citation type="journal article" date="2020" name="Stud. Mycol.">
        <title>101 Dothideomycetes genomes: a test case for predicting lifestyles and emergence of pathogens.</title>
        <authorList>
            <person name="Haridas S."/>
            <person name="Albert R."/>
            <person name="Binder M."/>
            <person name="Bloem J."/>
            <person name="Labutti K."/>
            <person name="Salamov A."/>
            <person name="Andreopoulos B."/>
            <person name="Baker S."/>
            <person name="Barry K."/>
            <person name="Bills G."/>
            <person name="Bluhm B."/>
            <person name="Cannon C."/>
            <person name="Castanera R."/>
            <person name="Culley D."/>
            <person name="Daum C."/>
            <person name="Ezra D."/>
            <person name="Gonzalez J."/>
            <person name="Henrissat B."/>
            <person name="Kuo A."/>
            <person name="Liang C."/>
            <person name="Lipzen A."/>
            <person name="Lutzoni F."/>
            <person name="Magnuson J."/>
            <person name="Mondo S."/>
            <person name="Nolan M."/>
            <person name="Ohm R."/>
            <person name="Pangilinan J."/>
            <person name="Park H.-J."/>
            <person name="Ramirez L."/>
            <person name="Alfaro M."/>
            <person name="Sun H."/>
            <person name="Tritt A."/>
            <person name="Yoshinaga Y."/>
            <person name="Zwiers L.-H."/>
            <person name="Turgeon B."/>
            <person name="Goodwin S."/>
            <person name="Spatafora J."/>
            <person name="Crous P."/>
            <person name="Grigoriev I."/>
        </authorList>
    </citation>
    <scope>NUCLEOTIDE SEQUENCE</scope>
    <source>
        <strain evidence="1">CBS 279.74</strain>
    </source>
</reference>
<dbReference type="PANTHER" id="PTHR37540">
    <property type="entry name" value="TRANSCRIPTION FACTOR (ACR-2), PUTATIVE-RELATED-RELATED"/>
    <property type="match status" value="1"/>
</dbReference>
<evidence type="ECO:0000313" key="2">
    <source>
        <dbReference type="Proteomes" id="UP000799428"/>
    </source>
</evidence>
<dbReference type="OrthoDB" id="2130169at2759"/>
<name>A0A6G1JXS3_9PLEO</name>
<dbReference type="Proteomes" id="UP000799428">
    <property type="component" value="Unassembled WGS sequence"/>
</dbReference>